<proteinExistence type="inferred from homology"/>
<dbReference type="Pfam" id="PF01032">
    <property type="entry name" value="FecCD"/>
    <property type="match status" value="1"/>
</dbReference>
<evidence type="ECO:0000256" key="8">
    <source>
        <dbReference type="SAM" id="Phobius"/>
    </source>
</evidence>
<feature type="transmembrane region" description="Helical" evidence="8">
    <location>
        <begin position="99"/>
        <end position="119"/>
    </location>
</feature>
<evidence type="ECO:0000256" key="1">
    <source>
        <dbReference type="ARBA" id="ARBA00004651"/>
    </source>
</evidence>
<accession>A0A840ULR1</accession>
<keyword evidence="6 8" id="KW-1133">Transmembrane helix</keyword>
<evidence type="ECO:0000256" key="4">
    <source>
        <dbReference type="ARBA" id="ARBA00022475"/>
    </source>
</evidence>
<dbReference type="InterPro" id="IPR037294">
    <property type="entry name" value="ABC_BtuC-like"/>
</dbReference>
<name>A0A840ULR1_9FIRM</name>
<sequence length="344" mass="36734">MSARKQKNRFFLSGLTVLLVIVACFSLTCGQIDIPMKNTLAIIAYHIGLPVKSGDFNAQQAAVIWFIRMPRMIIGLLVGAALAISGAVMQGVFSNPLAGPSMIGVSSGAAMGAVLAIALGLSAQNAFFLPAFAFAGSILAVVLTVFLSMRNGKIAVMTLLLAGIAVSMLLGALTSGILTIINEQKLQSYLFWIIGGLDYRRWLHVYIAAGPILIGMAIIFLLSRHLNILVLGETEAKNVGMPVMVFRMGLLFLAAMVTSTSVCVSGNIGFVGLVVPHMMRLLIGPDHRILLPASALAGGAFLVICDSLGRIILPATEIRVGIMTAILGTPYFIYLLRKMQKYYF</sequence>
<keyword evidence="10" id="KW-1185">Reference proteome</keyword>
<feature type="transmembrane region" description="Helical" evidence="8">
    <location>
        <begin position="154"/>
        <end position="181"/>
    </location>
</feature>
<comment type="similarity">
    <text evidence="2">Belongs to the binding-protein-dependent transport system permease family. FecCD subfamily.</text>
</comment>
<feature type="transmembrane region" description="Helical" evidence="8">
    <location>
        <begin position="318"/>
        <end position="336"/>
    </location>
</feature>
<dbReference type="PANTHER" id="PTHR30472">
    <property type="entry name" value="FERRIC ENTEROBACTIN TRANSPORT SYSTEM PERMEASE PROTEIN"/>
    <property type="match status" value="1"/>
</dbReference>
<evidence type="ECO:0000313" key="9">
    <source>
        <dbReference type="EMBL" id="MBB5335182.1"/>
    </source>
</evidence>
<dbReference type="GO" id="GO:0005886">
    <property type="term" value="C:plasma membrane"/>
    <property type="evidence" value="ECO:0007669"/>
    <property type="project" value="UniProtKB-SubCell"/>
</dbReference>
<evidence type="ECO:0000256" key="6">
    <source>
        <dbReference type="ARBA" id="ARBA00022989"/>
    </source>
</evidence>
<dbReference type="CDD" id="cd06550">
    <property type="entry name" value="TM_ABC_iron-siderophores_like"/>
    <property type="match status" value="1"/>
</dbReference>
<comment type="subcellular location">
    <subcellularLocation>
        <location evidence="1">Cell membrane</location>
        <topology evidence="1">Multi-pass membrane protein</topology>
    </subcellularLocation>
</comment>
<dbReference type="Proteomes" id="UP000559117">
    <property type="component" value="Unassembled WGS sequence"/>
</dbReference>
<dbReference type="GO" id="GO:0033214">
    <property type="term" value="P:siderophore-iron import into cell"/>
    <property type="evidence" value="ECO:0007669"/>
    <property type="project" value="TreeGrafter"/>
</dbReference>
<evidence type="ECO:0000256" key="2">
    <source>
        <dbReference type="ARBA" id="ARBA00007935"/>
    </source>
</evidence>
<dbReference type="Gene3D" id="1.10.3470.10">
    <property type="entry name" value="ABC transporter involved in vitamin B12 uptake, BtuC"/>
    <property type="match status" value="1"/>
</dbReference>
<dbReference type="RefSeq" id="WP_183859002.1">
    <property type="nucleotide sequence ID" value="NZ_JACHFH010000002.1"/>
</dbReference>
<feature type="transmembrane region" description="Helical" evidence="8">
    <location>
        <begin position="202"/>
        <end position="222"/>
    </location>
</feature>
<feature type="transmembrane region" description="Helical" evidence="8">
    <location>
        <begin position="126"/>
        <end position="148"/>
    </location>
</feature>
<dbReference type="InterPro" id="IPR000522">
    <property type="entry name" value="ABC_transptr_permease_BtuC"/>
</dbReference>
<dbReference type="EMBL" id="JACHFH010000002">
    <property type="protein sequence ID" value="MBB5335182.1"/>
    <property type="molecule type" value="Genomic_DNA"/>
</dbReference>
<dbReference type="GO" id="GO:0022857">
    <property type="term" value="F:transmembrane transporter activity"/>
    <property type="evidence" value="ECO:0007669"/>
    <property type="project" value="InterPro"/>
</dbReference>
<dbReference type="SUPFAM" id="SSF81345">
    <property type="entry name" value="ABC transporter involved in vitamin B12 uptake, BtuC"/>
    <property type="match status" value="1"/>
</dbReference>
<evidence type="ECO:0000256" key="3">
    <source>
        <dbReference type="ARBA" id="ARBA00022448"/>
    </source>
</evidence>
<keyword evidence="5 8" id="KW-0812">Transmembrane</keyword>
<feature type="transmembrane region" description="Helical" evidence="8">
    <location>
        <begin position="289"/>
        <end position="312"/>
    </location>
</feature>
<keyword evidence="4" id="KW-1003">Cell membrane</keyword>
<gene>
    <name evidence="9" type="ORF">HNR32_000296</name>
</gene>
<evidence type="ECO:0000256" key="5">
    <source>
        <dbReference type="ARBA" id="ARBA00022692"/>
    </source>
</evidence>
<keyword evidence="3" id="KW-0813">Transport</keyword>
<comment type="caution">
    <text evidence="9">The sequence shown here is derived from an EMBL/GenBank/DDBJ whole genome shotgun (WGS) entry which is preliminary data.</text>
</comment>
<reference evidence="9 10" key="1">
    <citation type="submission" date="2020-08" db="EMBL/GenBank/DDBJ databases">
        <title>Genomic Encyclopedia of Type Strains, Phase IV (KMG-IV): sequencing the most valuable type-strain genomes for metagenomic binning, comparative biology and taxonomic classification.</title>
        <authorList>
            <person name="Goeker M."/>
        </authorList>
    </citation>
    <scope>NUCLEOTIDE SEQUENCE [LARGE SCALE GENOMIC DNA]</scope>
    <source>
        <strain evidence="9 10">DSM 24661</strain>
    </source>
</reference>
<dbReference type="AlphaFoldDB" id="A0A840ULR1"/>
<feature type="transmembrane region" description="Helical" evidence="8">
    <location>
        <begin position="250"/>
        <end position="277"/>
    </location>
</feature>
<keyword evidence="7 8" id="KW-0472">Membrane</keyword>
<protein>
    <submittedName>
        <fullName evidence="9">Iron complex transport system permease protein</fullName>
    </submittedName>
</protein>
<feature type="transmembrane region" description="Helical" evidence="8">
    <location>
        <begin position="73"/>
        <end position="93"/>
    </location>
</feature>
<evidence type="ECO:0000313" key="10">
    <source>
        <dbReference type="Proteomes" id="UP000559117"/>
    </source>
</evidence>
<dbReference type="PANTHER" id="PTHR30472:SF25">
    <property type="entry name" value="ABC TRANSPORTER PERMEASE PROTEIN MJ0876-RELATED"/>
    <property type="match status" value="1"/>
</dbReference>
<evidence type="ECO:0000256" key="7">
    <source>
        <dbReference type="ARBA" id="ARBA00023136"/>
    </source>
</evidence>
<dbReference type="FunFam" id="1.10.3470.10:FF:000001">
    <property type="entry name" value="Vitamin B12 ABC transporter permease BtuC"/>
    <property type="match status" value="1"/>
</dbReference>
<dbReference type="PROSITE" id="PS51257">
    <property type="entry name" value="PROKAR_LIPOPROTEIN"/>
    <property type="match status" value="1"/>
</dbReference>
<organism evidence="9 10">
    <name type="scientific">Pectinatus brassicae</name>
    <dbReference type="NCBI Taxonomy" id="862415"/>
    <lineage>
        <taxon>Bacteria</taxon>
        <taxon>Bacillati</taxon>
        <taxon>Bacillota</taxon>
        <taxon>Negativicutes</taxon>
        <taxon>Selenomonadales</taxon>
        <taxon>Selenomonadaceae</taxon>
        <taxon>Pectinatus</taxon>
    </lineage>
</organism>